<dbReference type="PANTHER" id="PTHR47683">
    <property type="entry name" value="PSEUDOURIDINE SYNTHASE FAMILY PROTEIN-RELATED"/>
    <property type="match status" value="1"/>
</dbReference>
<dbReference type="SUPFAM" id="SSF55120">
    <property type="entry name" value="Pseudouridine synthase"/>
    <property type="match status" value="1"/>
</dbReference>
<name>A0A1Y5HXD1_OSTTA</name>
<protein>
    <submittedName>
        <fullName evidence="5">Propable 16S pseudouridylate synthase</fullName>
    </submittedName>
</protein>
<dbReference type="GO" id="GO:0001522">
    <property type="term" value="P:pseudouridine synthesis"/>
    <property type="evidence" value="ECO:0007669"/>
    <property type="project" value="InterPro"/>
</dbReference>
<dbReference type="InterPro" id="IPR006145">
    <property type="entry name" value="PsdUridine_synth_RsuA/RluA"/>
</dbReference>
<dbReference type="Pfam" id="PF00849">
    <property type="entry name" value="PseudoU_synth_2"/>
    <property type="match status" value="1"/>
</dbReference>
<dbReference type="InterPro" id="IPR020103">
    <property type="entry name" value="PsdUridine_synth_cat_dom_sf"/>
</dbReference>
<dbReference type="GO" id="GO:0003723">
    <property type="term" value="F:RNA binding"/>
    <property type="evidence" value="ECO:0007669"/>
    <property type="project" value="UniProtKB-KW"/>
</dbReference>
<dbReference type="InterPro" id="IPR020094">
    <property type="entry name" value="TruA/RsuA/RluB/E/F_N"/>
</dbReference>
<dbReference type="InterPro" id="IPR042092">
    <property type="entry name" value="PsdUridine_s_RsuA/RluB/E/F_cat"/>
</dbReference>
<evidence type="ECO:0000313" key="5">
    <source>
        <dbReference type="EMBL" id="OUS41820.1"/>
    </source>
</evidence>
<dbReference type="InterPro" id="IPR002942">
    <property type="entry name" value="S4_RNA-bd"/>
</dbReference>
<keyword evidence="2" id="KW-0694">RNA-binding</keyword>
<proteinExistence type="predicted"/>
<dbReference type="Pfam" id="PF01479">
    <property type="entry name" value="S4"/>
    <property type="match status" value="1"/>
</dbReference>
<reference evidence="5" key="1">
    <citation type="submission" date="2017-04" db="EMBL/GenBank/DDBJ databases">
        <title>Population genomics of picophytoplankton unveils novel chromosome hypervariability.</title>
        <authorList>
            <consortium name="DOE Joint Genome Institute"/>
            <person name="Blanc-Mathieu R."/>
            <person name="Krasovec M."/>
            <person name="Hebrard M."/>
            <person name="Yau S."/>
            <person name="Desgranges E."/>
            <person name="Martin J."/>
            <person name="Schackwitz W."/>
            <person name="Kuo A."/>
            <person name="Salin G."/>
            <person name="Donnadieu C."/>
            <person name="Desdevises Y."/>
            <person name="Sanchez-Ferandin S."/>
            <person name="Moreau H."/>
            <person name="Rivals E."/>
            <person name="Grigoriev I.V."/>
            <person name="Grimsley N."/>
            <person name="Eyre-Walker A."/>
            <person name="Piganeau G."/>
        </authorList>
    </citation>
    <scope>NUCLEOTIDE SEQUENCE [LARGE SCALE GENOMIC DNA]</scope>
    <source>
        <strain evidence="5">RCC 1115</strain>
    </source>
</reference>
<dbReference type="Gene3D" id="3.30.70.1560">
    <property type="entry name" value="Alpha-L RNA-binding motif"/>
    <property type="match status" value="1"/>
</dbReference>
<organism evidence="5">
    <name type="scientific">Ostreococcus tauri</name>
    <name type="common">Marine green alga</name>
    <dbReference type="NCBI Taxonomy" id="70448"/>
    <lineage>
        <taxon>Eukaryota</taxon>
        <taxon>Viridiplantae</taxon>
        <taxon>Chlorophyta</taxon>
        <taxon>Mamiellophyceae</taxon>
        <taxon>Mamiellales</taxon>
        <taxon>Bathycoccaceae</taxon>
        <taxon>Ostreococcus</taxon>
    </lineage>
</organism>
<feature type="domain" description="RNA-binding S4" evidence="4">
    <location>
        <begin position="84"/>
        <end position="146"/>
    </location>
</feature>
<evidence type="ECO:0000256" key="1">
    <source>
        <dbReference type="ARBA" id="ARBA00023235"/>
    </source>
</evidence>
<dbReference type="GO" id="GO:0009982">
    <property type="term" value="F:pseudouridine synthase activity"/>
    <property type="evidence" value="ECO:0007669"/>
    <property type="project" value="InterPro"/>
</dbReference>
<dbReference type="SUPFAM" id="SSF55174">
    <property type="entry name" value="Alpha-L RNA-binding motif"/>
    <property type="match status" value="1"/>
</dbReference>
<keyword evidence="1" id="KW-0413">Isomerase</keyword>
<dbReference type="InterPro" id="IPR050343">
    <property type="entry name" value="RsuA_PseudoU_synthase"/>
</dbReference>
<dbReference type="PROSITE" id="PS50889">
    <property type="entry name" value="S4"/>
    <property type="match status" value="1"/>
</dbReference>
<dbReference type="Gene3D" id="3.30.70.580">
    <property type="entry name" value="Pseudouridine synthase I, catalytic domain, N-terminal subdomain"/>
    <property type="match status" value="1"/>
</dbReference>
<gene>
    <name evidence="5" type="ORF">BE221DRAFT_63341</name>
</gene>
<accession>A0A1Y5HXD1</accession>
<dbReference type="eggNOG" id="ENOG502QT4T">
    <property type="taxonomic scope" value="Eukaryota"/>
</dbReference>
<evidence type="ECO:0000259" key="4">
    <source>
        <dbReference type="SMART" id="SM00363"/>
    </source>
</evidence>
<sequence length="337" mass="36546">MLVGPLPIDRNELAARNDPPPMRPPLRAASAPPGTTIVVPIANAKASAQVLNNLTHRFTGDASVSPQRSSGFTSASNAFPEGLERVSKILARRGACSRREAEQLIADGRVRVNGTVITEQGHKCDVNSDRVEITSDGSAWLSSKLTLAVNKPPGLVSNLPSADEVAACSIVEPSNAWMRSMKWVAMDDLRRATSDPSRFNVCGRLDKDSRGLLILTEDGALARSVIGGNGVVKRYVVTTDADVRESHMQSLNGTVMLDGVELLPMNVKRLGRGSRTLEFSLREGKNRQIRRVCEKFGLRVVDLHRVQIGEIDIGDLPEGAWRILSEDEVASLRDAGR</sequence>
<evidence type="ECO:0000256" key="3">
    <source>
        <dbReference type="SAM" id="MobiDB-lite"/>
    </source>
</evidence>
<dbReference type="CDD" id="cd00165">
    <property type="entry name" value="S4"/>
    <property type="match status" value="1"/>
</dbReference>
<dbReference type="SMART" id="SM00363">
    <property type="entry name" value="S4"/>
    <property type="match status" value="1"/>
</dbReference>
<dbReference type="EMBL" id="KZ155839">
    <property type="protein sequence ID" value="OUS41820.1"/>
    <property type="molecule type" value="Genomic_DNA"/>
</dbReference>
<dbReference type="AlphaFoldDB" id="A0A1Y5HXD1"/>
<evidence type="ECO:0000256" key="2">
    <source>
        <dbReference type="PROSITE-ProRule" id="PRU00182"/>
    </source>
</evidence>
<dbReference type="Gene3D" id="3.10.290.10">
    <property type="entry name" value="RNA-binding S4 domain"/>
    <property type="match status" value="1"/>
</dbReference>
<dbReference type="Proteomes" id="UP000195557">
    <property type="component" value="Unassembled WGS sequence"/>
</dbReference>
<feature type="region of interest" description="Disordered" evidence="3">
    <location>
        <begin position="1"/>
        <end position="31"/>
    </location>
</feature>
<dbReference type="InterPro" id="IPR036986">
    <property type="entry name" value="S4_RNA-bd_sf"/>
</dbReference>
<dbReference type="PANTHER" id="PTHR47683:SF2">
    <property type="entry name" value="RNA-BINDING S4 DOMAIN-CONTAINING PROTEIN"/>
    <property type="match status" value="1"/>
</dbReference>